<comment type="caution">
    <text evidence="2">The sequence shown here is derived from an EMBL/GenBank/DDBJ whole genome shotgun (WGS) entry which is preliminary data.</text>
</comment>
<dbReference type="EMBL" id="JAACXV010023412">
    <property type="protein sequence ID" value="KAF7263016.1"/>
    <property type="molecule type" value="Genomic_DNA"/>
</dbReference>
<proteinExistence type="predicted"/>
<feature type="region of interest" description="Disordered" evidence="1">
    <location>
        <begin position="71"/>
        <end position="105"/>
    </location>
</feature>
<sequence>MLLQSRDKKMLPVLPEHQTKPTSSITQHSGSSKFANPTMESHFRLHNYAFLVFVECSRRFGTRGITTTTIIRREGERRTGGRSSDGSRLNERKDSERGGDGGSVEGTTIATVLSLEFECWANKRGSGLFTSPWGPRLVHSLDGVCFSGSRPFEFSSVYRCVCELICYRGRDGATYLFAILMLYDAVEMD</sequence>
<feature type="region of interest" description="Disordered" evidence="1">
    <location>
        <begin position="1"/>
        <end position="33"/>
    </location>
</feature>
<protein>
    <submittedName>
        <fullName evidence="2">Uncharacterized protein</fullName>
    </submittedName>
</protein>
<name>A0A834HNB8_RHYFE</name>
<gene>
    <name evidence="2" type="ORF">GWI33_003725</name>
</gene>
<dbReference type="AlphaFoldDB" id="A0A834HNB8"/>
<reference evidence="2" key="1">
    <citation type="submission" date="2020-08" db="EMBL/GenBank/DDBJ databases">
        <title>Genome sequencing and assembly of the red palm weevil Rhynchophorus ferrugineus.</title>
        <authorList>
            <person name="Dias G.B."/>
            <person name="Bergman C.M."/>
            <person name="Manee M."/>
        </authorList>
    </citation>
    <scope>NUCLEOTIDE SEQUENCE</scope>
    <source>
        <strain evidence="2">AA-2017</strain>
        <tissue evidence="2">Whole larva</tissue>
    </source>
</reference>
<feature type="compositionally biased region" description="Basic and acidic residues" evidence="1">
    <location>
        <begin position="88"/>
        <end position="99"/>
    </location>
</feature>
<evidence type="ECO:0000313" key="2">
    <source>
        <dbReference type="EMBL" id="KAF7263016.1"/>
    </source>
</evidence>
<evidence type="ECO:0000313" key="3">
    <source>
        <dbReference type="Proteomes" id="UP000625711"/>
    </source>
</evidence>
<accession>A0A834HNB8</accession>
<dbReference type="Proteomes" id="UP000625711">
    <property type="component" value="Unassembled WGS sequence"/>
</dbReference>
<evidence type="ECO:0000256" key="1">
    <source>
        <dbReference type="SAM" id="MobiDB-lite"/>
    </source>
</evidence>
<keyword evidence="3" id="KW-1185">Reference proteome</keyword>
<organism evidence="2 3">
    <name type="scientific">Rhynchophorus ferrugineus</name>
    <name type="common">Red palm weevil</name>
    <name type="synonym">Curculio ferrugineus</name>
    <dbReference type="NCBI Taxonomy" id="354439"/>
    <lineage>
        <taxon>Eukaryota</taxon>
        <taxon>Metazoa</taxon>
        <taxon>Ecdysozoa</taxon>
        <taxon>Arthropoda</taxon>
        <taxon>Hexapoda</taxon>
        <taxon>Insecta</taxon>
        <taxon>Pterygota</taxon>
        <taxon>Neoptera</taxon>
        <taxon>Endopterygota</taxon>
        <taxon>Coleoptera</taxon>
        <taxon>Polyphaga</taxon>
        <taxon>Cucujiformia</taxon>
        <taxon>Curculionidae</taxon>
        <taxon>Dryophthorinae</taxon>
        <taxon>Rhynchophorus</taxon>
    </lineage>
</organism>
<feature type="compositionally biased region" description="Basic and acidic residues" evidence="1">
    <location>
        <begin position="1"/>
        <end position="10"/>
    </location>
</feature>
<feature type="compositionally biased region" description="Polar residues" evidence="1">
    <location>
        <begin position="20"/>
        <end position="33"/>
    </location>
</feature>